<evidence type="ECO:0000313" key="2">
    <source>
        <dbReference type="Proteomes" id="UP000054826"/>
    </source>
</evidence>
<organism evidence="1 2">
    <name type="scientific">Trichinella pseudospiralis</name>
    <name type="common">Parasitic roundworm</name>
    <dbReference type="NCBI Taxonomy" id="6337"/>
    <lineage>
        <taxon>Eukaryota</taxon>
        <taxon>Metazoa</taxon>
        <taxon>Ecdysozoa</taxon>
        <taxon>Nematoda</taxon>
        <taxon>Enoplea</taxon>
        <taxon>Dorylaimia</taxon>
        <taxon>Trichinellida</taxon>
        <taxon>Trichinellidae</taxon>
        <taxon>Trichinella</taxon>
    </lineage>
</organism>
<sequence length="113" mass="12516">MLQEHVGRAVEKLTQSKIQNPVHGRNCCDRTTLITLCFPLFEVPNASQYFWNGSKSETDDLVFGSTSGLLLKCGVAHCIYHVTNVHSLRVDDDEAGSINLKNTKRVPGILTLC</sequence>
<gene>
    <name evidence="1" type="ORF">T4C_13796</name>
</gene>
<accession>A0A0V1J5E2</accession>
<proteinExistence type="predicted"/>
<dbReference type="AlphaFoldDB" id="A0A0V1J5E2"/>
<evidence type="ECO:0000313" key="1">
    <source>
        <dbReference type="EMBL" id="KRZ30056.1"/>
    </source>
</evidence>
<name>A0A0V1J5E2_TRIPS</name>
<dbReference type="EMBL" id="JYDV01000133">
    <property type="protein sequence ID" value="KRZ30056.1"/>
    <property type="molecule type" value="Genomic_DNA"/>
</dbReference>
<comment type="caution">
    <text evidence="1">The sequence shown here is derived from an EMBL/GenBank/DDBJ whole genome shotgun (WGS) entry which is preliminary data.</text>
</comment>
<dbReference type="Proteomes" id="UP000054826">
    <property type="component" value="Unassembled WGS sequence"/>
</dbReference>
<protein>
    <submittedName>
        <fullName evidence="1">Uncharacterized protein</fullName>
    </submittedName>
</protein>
<reference evidence="1 2" key="1">
    <citation type="submission" date="2015-01" db="EMBL/GenBank/DDBJ databases">
        <title>Evolution of Trichinella species and genotypes.</title>
        <authorList>
            <person name="Korhonen P.K."/>
            <person name="Edoardo P."/>
            <person name="Giuseppe L.R."/>
            <person name="Gasser R.B."/>
        </authorList>
    </citation>
    <scope>NUCLEOTIDE SEQUENCE [LARGE SCALE GENOMIC DNA]</scope>
    <source>
        <strain evidence="1">ISS176</strain>
    </source>
</reference>